<evidence type="ECO:0000313" key="5">
    <source>
        <dbReference type="EMBL" id="KAJ9129608.1"/>
    </source>
</evidence>
<reference evidence="5" key="1">
    <citation type="submission" date="2022-07" db="EMBL/GenBank/DDBJ databases">
        <title>Fungi with potential for degradation of polypropylene.</title>
        <authorList>
            <person name="Gostincar C."/>
        </authorList>
    </citation>
    <scope>NUCLEOTIDE SEQUENCE</scope>
    <source>
        <strain evidence="5">EXF-13287</strain>
    </source>
</reference>
<evidence type="ECO:0000313" key="6">
    <source>
        <dbReference type="Proteomes" id="UP001174691"/>
    </source>
</evidence>
<dbReference type="InterPro" id="IPR007133">
    <property type="entry name" value="RNA_pol_II-assoc_Paf1"/>
</dbReference>
<proteinExistence type="inferred from homology"/>
<evidence type="ECO:0000256" key="2">
    <source>
        <dbReference type="ARBA" id="ARBA00007560"/>
    </source>
</evidence>
<dbReference type="PANTHER" id="PTHR23188:SF12">
    <property type="entry name" value="RNA POLYMERASE II-ASSOCIATED FACTOR 1 HOMOLOG"/>
    <property type="match status" value="1"/>
</dbReference>
<dbReference type="Pfam" id="PF03985">
    <property type="entry name" value="Paf1"/>
    <property type="match status" value="1"/>
</dbReference>
<keyword evidence="6" id="KW-1185">Reference proteome</keyword>
<feature type="compositionally biased region" description="Polar residues" evidence="4">
    <location>
        <begin position="462"/>
        <end position="471"/>
    </location>
</feature>
<evidence type="ECO:0000256" key="4">
    <source>
        <dbReference type="SAM" id="MobiDB-lite"/>
    </source>
</evidence>
<dbReference type="AlphaFoldDB" id="A0AA38R7A5"/>
<evidence type="ECO:0000256" key="1">
    <source>
        <dbReference type="ARBA" id="ARBA00004123"/>
    </source>
</evidence>
<feature type="compositionally biased region" description="Basic and acidic residues" evidence="4">
    <location>
        <begin position="446"/>
        <end position="461"/>
    </location>
</feature>
<keyword evidence="3" id="KW-0539">Nucleus</keyword>
<name>A0AA38R7A5_9PEZI</name>
<sequence length="489" mass="54912">MASSQSRGGERMIHQDFIARIRFSNALPPPPVPPKLLDIPNTGLASGQYTNPGFASRLAREQPLNIEADAELGMPIDLVGLPGVFEGDESSIQPDREHPATIHPRDRALLRPLATLGKPKVNETAVSFLRRTEYISGMQTTSRKVDIFLKNQSGTPRRAAPKRKASPEPDKGSPAYIKRKIERSFDVASLGLRDRSRVKHPSKRNVKLVDAYPLLPDLDAFPDSGAYVTVKFTHNPVPNSGAAAYDTRLLSGIFKPIERTEEEEVAYEAAMAAHERDPDRFPRPDNKMNYEFYLATDAAAAAQFRRRFDVDDPEKDSRELYPKRANGEAADCFPFRRVRAYETSKEVELDHESKYSEELILAMNEGGRGDMERGLYYYPVMQRSTVRAQRSKNIARTVAGMQEGEEAMIDQLDVTVDEPGEELKEHMAMYKEHPYGFQDDEEEEQHQEGGKERAREEEKQSQETAGRSQAGSPDAQAEVDADAEGEEEE</sequence>
<accession>A0AA38R7A5</accession>
<comment type="similarity">
    <text evidence="2">Belongs to the PAF1 family.</text>
</comment>
<organism evidence="5 6">
    <name type="scientific">Coniochaeta hoffmannii</name>
    <dbReference type="NCBI Taxonomy" id="91930"/>
    <lineage>
        <taxon>Eukaryota</taxon>
        <taxon>Fungi</taxon>
        <taxon>Dikarya</taxon>
        <taxon>Ascomycota</taxon>
        <taxon>Pezizomycotina</taxon>
        <taxon>Sordariomycetes</taxon>
        <taxon>Sordariomycetidae</taxon>
        <taxon>Coniochaetales</taxon>
        <taxon>Coniochaetaceae</taxon>
        <taxon>Coniochaeta</taxon>
    </lineage>
</organism>
<comment type="caution">
    <text evidence="5">The sequence shown here is derived from an EMBL/GenBank/DDBJ whole genome shotgun (WGS) entry which is preliminary data.</text>
</comment>
<protein>
    <submittedName>
        <fullName evidence="5">Paf1-domain-containing protein</fullName>
    </submittedName>
</protein>
<evidence type="ECO:0000256" key="3">
    <source>
        <dbReference type="ARBA" id="ARBA00023242"/>
    </source>
</evidence>
<gene>
    <name evidence="5" type="ORF">NKR19_g10284</name>
</gene>
<dbReference type="EMBL" id="JANBVN010000320">
    <property type="protein sequence ID" value="KAJ9129608.1"/>
    <property type="molecule type" value="Genomic_DNA"/>
</dbReference>
<feature type="region of interest" description="Disordered" evidence="4">
    <location>
        <begin position="433"/>
        <end position="489"/>
    </location>
</feature>
<feature type="compositionally biased region" description="Acidic residues" evidence="4">
    <location>
        <begin position="477"/>
        <end position="489"/>
    </location>
</feature>
<dbReference type="GO" id="GO:0003682">
    <property type="term" value="F:chromatin binding"/>
    <property type="evidence" value="ECO:0007669"/>
    <property type="project" value="TreeGrafter"/>
</dbReference>
<dbReference type="PANTHER" id="PTHR23188">
    <property type="entry name" value="RNA POLYMERASE II-ASSOCIATED FACTOR 1 HOMOLOG"/>
    <property type="match status" value="1"/>
</dbReference>
<dbReference type="GO" id="GO:0016593">
    <property type="term" value="C:Cdc73/Paf1 complex"/>
    <property type="evidence" value="ECO:0007669"/>
    <property type="project" value="InterPro"/>
</dbReference>
<dbReference type="GO" id="GO:0000993">
    <property type="term" value="F:RNA polymerase II complex binding"/>
    <property type="evidence" value="ECO:0007669"/>
    <property type="project" value="TreeGrafter"/>
</dbReference>
<dbReference type="GO" id="GO:0006368">
    <property type="term" value="P:transcription elongation by RNA polymerase II"/>
    <property type="evidence" value="ECO:0007669"/>
    <property type="project" value="InterPro"/>
</dbReference>
<comment type="subcellular location">
    <subcellularLocation>
        <location evidence="1">Nucleus</location>
    </subcellularLocation>
</comment>
<dbReference type="Proteomes" id="UP001174691">
    <property type="component" value="Unassembled WGS sequence"/>
</dbReference>
<feature type="region of interest" description="Disordered" evidence="4">
    <location>
        <begin position="148"/>
        <end position="175"/>
    </location>
</feature>